<sequence>MNQPPSLVSDSLSSQWDGLSPHLIASFYEVKKIKEGVWQRSNDTDPKSVFAPLTEASMEMSLNWQSPFEHAGPESRAPTLLAMLQSGALQPVIDAFLGNENPDRSAIGLAQQKSNEFVRQFEGRTGITKLNSTQVFNGMPPVKIQVTAIFRAWDDPTKEVEEPFNKLMEWALPVKLSPDGSVLARSAQAARGNSGFIDALVPSIAPTTIALRYKNRIYSPLVIEAISEQMTSSIDAKARYVELLVPMTLATLTALDRDDWVNYNALKL</sequence>
<protein>
    <submittedName>
        <fullName evidence="1">Uncharacterized protein</fullName>
    </submittedName>
</protein>
<comment type="caution">
    <text evidence="1">The sequence shown here is derived from an EMBL/GenBank/DDBJ whole genome shotgun (WGS) entry which is preliminary data.</text>
</comment>
<accession>A0A2T5ISQ3</accession>
<dbReference type="Proteomes" id="UP000244110">
    <property type="component" value="Unassembled WGS sequence"/>
</dbReference>
<dbReference type="AlphaFoldDB" id="A0A2T5ISQ3"/>
<name>A0A2T5ISQ3_9PROT</name>
<dbReference type="EMBL" id="QAOL01000008">
    <property type="protein sequence ID" value="PTQ86863.1"/>
    <property type="molecule type" value="Genomic_DNA"/>
</dbReference>
<evidence type="ECO:0000313" key="2">
    <source>
        <dbReference type="Proteomes" id="UP000244110"/>
    </source>
</evidence>
<gene>
    <name evidence="1" type="ORF">C8R28_100858</name>
</gene>
<reference evidence="1 2" key="1">
    <citation type="submission" date="2018-04" db="EMBL/GenBank/DDBJ databases">
        <title>Active sludge and wastewater microbial communities from Klosterneuburg, Austria.</title>
        <authorList>
            <person name="Wagner M."/>
        </authorList>
    </citation>
    <scope>NUCLEOTIDE SEQUENCE [LARGE SCALE GENOMIC DNA]</scope>
    <source>
        <strain evidence="1 2">Nm4</strain>
    </source>
</reference>
<proteinExistence type="predicted"/>
<evidence type="ECO:0000313" key="1">
    <source>
        <dbReference type="EMBL" id="PTQ86863.1"/>
    </source>
</evidence>
<dbReference type="RefSeq" id="WP_107786412.1">
    <property type="nucleotide sequence ID" value="NZ_QAOL01000008.1"/>
</dbReference>
<organism evidence="1 2">
    <name type="scientific">Nitrosomonas ureae</name>
    <dbReference type="NCBI Taxonomy" id="44577"/>
    <lineage>
        <taxon>Bacteria</taxon>
        <taxon>Pseudomonadati</taxon>
        <taxon>Pseudomonadota</taxon>
        <taxon>Betaproteobacteria</taxon>
        <taxon>Nitrosomonadales</taxon>
        <taxon>Nitrosomonadaceae</taxon>
        <taxon>Nitrosomonas</taxon>
    </lineage>
</organism>